<dbReference type="CDD" id="cd01823">
    <property type="entry name" value="SEST_like"/>
    <property type="match status" value="1"/>
</dbReference>
<keyword evidence="5" id="KW-1185">Reference proteome</keyword>
<keyword evidence="1" id="KW-1015">Disulfide bond</keyword>
<dbReference type="AlphaFoldDB" id="A0A3N0GYC5"/>
<dbReference type="EMBL" id="RJSF01000003">
    <property type="protein sequence ID" value="RNM17457.1"/>
    <property type="molecule type" value="Genomic_DNA"/>
</dbReference>
<dbReference type="PROSITE" id="PS51257">
    <property type="entry name" value="PROKAR_LIPOPROTEIN"/>
    <property type="match status" value="1"/>
</dbReference>
<dbReference type="InterPro" id="IPR036514">
    <property type="entry name" value="SGNH_hydro_sf"/>
</dbReference>
<feature type="disulfide bond" evidence="1">
    <location>
        <begin position="66"/>
        <end position="91"/>
    </location>
</feature>
<dbReference type="OrthoDB" id="5503950at2"/>
<name>A0A3N0GYC5_9ACTN</name>
<feature type="signal peptide" evidence="2">
    <location>
        <begin position="1"/>
        <end position="22"/>
    </location>
</feature>
<evidence type="ECO:0000256" key="2">
    <source>
        <dbReference type="SAM" id="SignalP"/>
    </source>
</evidence>
<evidence type="ECO:0000313" key="5">
    <source>
        <dbReference type="Proteomes" id="UP000279994"/>
    </source>
</evidence>
<evidence type="ECO:0000256" key="1">
    <source>
        <dbReference type="PIRSR" id="PIRSR637460-2"/>
    </source>
</evidence>
<accession>A0A3N0GYC5</accession>
<dbReference type="SUPFAM" id="SSF52266">
    <property type="entry name" value="SGNH hydrolase"/>
    <property type="match status" value="1"/>
</dbReference>
<dbReference type="GO" id="GO:0019433">
    <property type="term" value="P:triglyceride catabolic process"/>
    <property type="evidence" value="ECO:0007669"/>
    <property type="project" value="TreeGrafter"/>
</dbReference>
<evidence type="ECO:0000313" key="4">
    <source>
        <dbReference type="EMBL" id="RNM17457.1"/>
    </source>
</evidence>
<dbReference type="InterPro" id="IPR037460">
    <property type="entry name" value="SEST-like"/>
</dbReference>
<keyword evidence="2" id="KW-0732">Signal</keyword>
<feature type="disulfide bond" evidence="1">
    <location>
        <begin position="203"/>
        <end position="253"/>
    </location>
</feature>
<dbReference type="Gene3D" id="3.40.50.1110">
    <property type="entry name" value="SGNH hydrolase"/>
    <property type="match status" value="1"/>
</dbReference>
<protein>
    <submittedName>
        <fullName evidence="4">SGNH/GDSL hydrolase family protein</fullName>
    </submittedName>
</protein>
<dbReference type="GO" id="GO:0004806">
    <property type="term" value="F:triacylglycerol lipase activity"/>
    <property type="evidence" value="ECO:0007669"/>
    <property type="project" value="TreeGrafter"/>
</dbReference>
<keyword evidence="4" id="KW-0378">Hydrolase</keyword>
<reference evidence="4 5" key="1">
    <citation type="submission" date="2018-11" db="EMBL/GenBank/DDBJ databases">
        <authorList>
            <person name="Li F."/>
        </authorList>
    </citation>
    <scope>NUCLEOTIDE SEQUENCE [LARGE SCALE GENOMIC DNA]</scope>
    <source>
        <strain evidence="4 5">Gsoil 818</strain>
    </source>
</reference>
<organism evidence="4 5">
    <name type="scientific">Nocardioides pocheonensis</name>
    <dbReference type="NCBI Taxonomy" id="661485"/>
    <lineage>
        <taxon>Bacteria</taxon>
        <taxon>Bacillati</taxon>
        <taxon>Actinomycetota</taxon>
        <taxon>Actinomycetes</taxon>
        <taxon>Propionibacteriales</taxon>
        <taxon>Nocardioidaceae</taxon>
        <taxon>Nocardioides</taxon>
    </lineage>
</organism>
<gene>
    <name evidence="4" type="ORF">EFL26_01330</name>
</gene>
<feature type="domain" description="SGNH hydrolase-type esterase" evidence="3">
    <location>
        <begin position="46"/>
        <end position="276"/>
    </location>
</feature>
<dbReference type="Proteomes" id="UP000279994">
    <property type="component" value="Unassembled WGS sequence"/>
</dbReference>
<dbReference type="PANTHER" id="PTHR37981">
    <property type="entry name" value="LIPASE 2"/>
    <property type="match status" value="1"/>
</dbReference>
<feature type="chain" id="PRO_5018122361" evidence="2">
    <location>
        <begin position="23"/>
        <end position="293"/>
    </location>
</feature>
<evidence type="ECO:0000259" key="3">
    <source>
        <dbReference type="Pfam" id="PF13472"/>
    </source>
</evidence>
<sequence length="293" mass="30510">MSARVRQAAGLLLTLVLAGALAACGGGGFSSAPPTPPDTAIRSYVALGDGFTAAPYAGQGAGEDGCLRSAENYPALAAQKMGLTEVKDVSCTHATTNALTATFKAVKGKPALPAQLDAVAKDTDLVSIGAGIEDHDLLHEMFRICLVQPCAPGTTFYTQVLDEVGQAGDALTRAIRAIQAKAPQAYIVVVGYPRLTPPPESGCKDFPSQPAGADRDVVNYLLDQLNEKVRSAALQTGSGYVDVAKLSDGHQLCSAEPWVHGMSDQPGKAVAYHPLEAEQRAVADQLVAQVEQR</sequence>
<comment type="caution">
    <text evidence="4">The sequence shown here is derived from an EMBL/GenBank/DDBJ whole genome shotgun (WGS) entry which is preliminary data.</text>
</comment>
<dbReference type="Pfam" id="PF13472">
    <property type="entry name" value="Lipase_GDSL_2"/>
    <property type="match status" value="1"/>
</dbReference>
<dbReference type="InterPro" id="IPR013830">
    <property type="entry name" value="SGNH_hydro"/>
</dbReference>
<dbReference type="PANTHER" id="PTHR37981:SF1">
    <property type="entry name" value="SGNH HYDROLASE-TYPE ESTERASE DOMAIN-CONTAINING PROTEIN"/>
    <property type="match status" value="1"/>
</dbReference>
<dbReference type="RefSeq" id="WP_123221077.1">
    <property type="nucleotide sequence ID" value="NZ_RJSF01000003.1"/>
</dbReference>
<proteinExistence type="predicted"/>